<keyword evidence="7" id="KW-1185">Reference proteome</keyword>
<dbReference type="EMBL" id="JAXAFO010000006">
    <property type="protein sequence ID" value="MDX6848801.1"/>
    <property type="molecule type" value="Genomic_DNA"/>
</dbReference>
<dbReference type="PANTHER" id="PTHR43280">
    <property type="entry name" value="ARAC-FAMILY TRANSCRIPTIONAL REGULATOR"/>
    <property type="match status" value="1"/>
</dbReference>
<evidence type="ECO:0000313" key="6">
    <source>
        <dbReference type="EMBL" id="MDX6848801.1"/>
    </source>
</evidence>
<evidence type="ECO:0000259" key="5">
    <source>
        <dbReference type="PROSITE" id="PS01124"/>
    </source>
</evidence>
<keyword evidence="4" id="KW-0472">Membrane</keyword>
<keyword evidence="4" id="KW-0812">Transmembrane</keyword>
<dbReference type="Pfam" id="PF12833">
    <property type="entry name" value="HTH_18"/>
    <property type="match status" value="1"/>
</dbReference>
<evidence type="ECO:0000256" key="2">
    <source>
        <dbReference type="ARBA" id="ARBA00023125"/>
    </source>
</evidence>
<dbReference type="RefSeq" id="WP_319835065.1">
    <property type="nucleotide sequence ID" value="NZ_JAXAFO010000006.1"/>
</dbReference>
<evidence type="ECO:0000256" key="3">
    <source>
        <dbReference type="ARBA" id="ARBA00023163"/>
    </source>
</evidence>
<dbReference type="PANTHER" id="PTHR43280:SF29">
    <property type="entry name" value="ARAC-FAMILY TRANSCRIPTIONAL REGULATOR"/>
    <property type="match status" value="1"/>
</dbReference>
<sequence>MNYPIVLIICFGLSALMCAMLAIGLLTSRAINPSCARMLGLNYALFTLQASLGGLVFSGLWPNGALVRAELAMFLGPALYAYFVSVLRPGKRLSPWHLAPALAMAVTLLAKWWAIVDFAITASFIGYWLATLWQLKRTQHSTSAVPSVAFRWLWVLVAIMAINILLEVALNIEIRLGKPPAQSIMLYLGCAVFTLFHATTLLLMVARVPLIEWMHELKLPSSTQAISDEEKQSLFNRWQTLVEEQSLYRAEPTITLSRAARMLGVPARQLSQAVNGVYGASFSQHLNNVRVEKAKQLLLGHPNMNMTDIYLEAGFSTKSQFHREFSRVTATTPSAFRESVAAP</sequence>
<keyword evidence="4" id="KW-1133">Transmembrane helix</keyword>
<feature type="transmembrane region" description="Helical" evidence="4">
    <location>
        <begin position="67"/>
        <end position="87"/>
    </location>
</feature>
<comment type="caution">
    <text evidence="6">The sequence shown here is derived from an EMBL/GenBank/DDBJ whole genome shotgun (WGS) entry which is preliminary data.</text>
</comment>
<name>A0ABU4RXD1_9GAMM</name>
<feature type="transmembrane region" description="Helical" evidence="4">
    <location>
        <begin position="150"/>
        <end position="172"/>
    </location>
</feature>
<evidence type="ECO:0000256" key="1">
    <source>
        <dbReference type="ARBA" id="ARBA00023015"/>
    </source>
</evidence>
<feature type="domain" description="HTH araC/xylS-type" evidence="5">
    <location>
        <begin position="236"/>
        <end position="339"/>
    </location>
</feature>
<evidence type="ECO:0000313" key="7">
    <source>
        <dbReference type="Proteomes" id="UP001273505"/>
    </source>
</evidence>
<accession>A0ABU4RXD1</accession>
<protein>
    <submittedName>
        <fullName evidence="6">Helix-turn-helix domain-containing protein</fullName>
    </submittedName>
</protein>
<dbReference type="InterPro" id="IPR018060">
    <property type="entry name" value="HTH_AraC"/>
</dbReference>
<dbReference type="Gene3D" id="1.10.10.60">
    <property type="entry name" value="Homeodomain-like"/>
    <property type="match status" value="1"/>
</dbReference>
<organism evidence="6 7">
    <name type="scientific">Gilvimarinus gilvus</name>
    <dbReference type="NCBI Taxonomy" id="3058038"/>
    <lineage>
        <taxon>Bacteria</taxon>
        <taxon>Pseudomonadati</taxon>
        <taxon>Pseudomonadota</taxon>
        <taxon>Gammaproteobacteria</taxon>
        <taxon>Cellvibrionales</taxon>
        <taxon>Cellvibrionaceae</taxon>
        <taxon>Gilvimarinus</taxon>
    </lineage>
</organism>
<feature type="transmembrane region" description="Helical" evidence="4">
    <location>
        <begin position="6"/>
        <end position="27"/>
    </location>
</feature>
<feature type="transmembrane region" description="Helical" evidence="4">
    <location>
        <begin position="108"/>
        <end position="130"/>
    </location>
</feature>
<keyword evidence="2" id="KW-0238">DNA-binding</keyword>
<reference evidence="6 7" key="1">
    <citation type="submission" date="2023-11" db="EMBL/GenBank/DDBJ databases">
        <title>Gilvimarinus fulvus sp. nov., isolated from the surface of Kelp.</title>
        <authorList>
            <person name="Sun Y.Y."/>
            <person name="Gong Y."/>
            <person name="Du Z.J."/>
        </authorList>
    </citation>
    <scope>NUCLEOTIDE SEQUENCE [LARGE SCALE GENOMIC DNA]</scope>
    <source>
        <strain evidence="6 7">SDUM040013</strain>
    </source>
</reference>
<evidence type="ECO:0000256" key="4">
    <source>
        <dbReference type="SAM" id="Phobius"/>
    </source>
</evidence>
<dbReference type="SMART" id="SM00342">
    <property type="entry name" value="HTH_ARAC"/>
    <property type="match status" value="1"/>
</dbReference>
<proteinExistence type="predicted"/>
<dbReference type="SUPFAM" id="SSF46689">
    <property type="entry name" value="Homeodomain-like"/>
    <property type="match status" value="1"/>
</dbReference>
<feature type="transmembrane region" description="Helical" evidence="4">
    <location>
        <begin position="39"/>
        <end position="61"/>
    </location>
</feature>
<keyword evidence="1" id="KW-0805">Transcription regulation</keyword>
<keyword evidence="3" id="KW-0804">Transcription</keyword>
<dbReference type="PROSITE" id="PS01124">
    <property type="entry name" value="HTH_ARAC_FAMILY_2"/>
    <property type="match status" value="1"/>
</dbReference>
<gene>
    <name evidence="6" type="ORF">SCD92_05475</name>
</gene>
<dbReference type="InterPro" id="IPR009057">
    <property type="entry name" value="Homeodomain-like_sf"/>
</dbReference>
<feature type="transmembrane region" description="Helical" evidence="4">
    <location>
        <begin position="184"/>
        <end position="206"/>
    </location>
</feature>
<dbReference type="Proteomes" id="UP001273505">
    <property type="component" value="Unassembled WGS sequence"/>
</dbReference>